<keyword evidence="4" id="KW-0479">Metal-binding</keyword>
<dbReference type="NCBIfam" id="NF038233">
    <property type="entry name" value="retron_St85_RT"/>
    <property type="match status" value="1"/>
</dbReference>
<comment type="similarity">
    <text evidence="8">Belongs to the bacterial reverse transcriptase family.</text>
</comment>
<dbReference type="SUPFAM" id="SSF56672">
    <property type="entry name" value="DNA/RNA polymerases"/>
    <property type="match status" value="1"/>
</dbReference>
<organism evidence="11 12">
    <name type="scientific">Serratia marcescens</name>
    <dbReference type="NCBI Taxonomy" id="615"/>
    <lineage>
        <taxon>Bacteria</taxon>
        <taxon>Pseudomonadati</taxon>
        <taxon>Pseudomonadota</taxon>
        <taxon>Gammaproteobacteria</taxon>
        <taxon>Enterobacterales</taxon>
        <taxon>Yersiniaceae</taxon>
        <taxon>Serratia</taxon>
    </lineage>
</organism>
<proteinExistence type="inferred from homology"/>
<gene>
    <name evidence="11" type="ORF">AB868_02261</name>
</gene>
<evidence type="ECO:0000256" key="9">
    <source>
        <dbReference type="ARBA" id="ARBA00048173"/>
    </source>
</evidence>
<dbReference type="EMBL" id="LFJS01000012">
    <property type="protein sequence ID" value="KMU51518.1"/>
    <property type="molecule type" value="Genomic_DNA"/>
</dbReference>
<keyword evidence="5" id="KW-0460">Magnesium</keyword>
<evidence type="ECO:0000313" key="12">
    <source>
        <dbReference type="Proteomes" id="UP000037482"/>
    </source>
</evidence>
<dbReference type="CDD" id="cd03487">
    <property type="entry name" value="RT_Bac_retron_II"/>
    <property type="match status" value="1"/>
</dbReference>
<reference evidence="11 12" key="1">
    <citation type="submission" date="2015-06" db="EMBL/GenBank/DDBJ databases">
        <title>Draft Genome of Serratia marcescens Strain AH0650_Sm1.</title>
        <authorList>
            <person name="Wan Y."/>
            <person name="Gorrie C."/>
            <person name="Holt K."/>
        </authorList>
    </citation>
    <scope>NUCLEOTIDE SEQUENCE [LARGE SCALE GENOMIC DNA]</scope>
    <source>
        <strain evidence="11 12">AH0650_Sm1</strain>
    </source>
</reference>
<keyword evidence="7" id="KW-0051">Antiviral defense</keyword>
<dbReference type="GO" id="GO:0003964">
    <property type="term" value="F:RNA-directed DNA polymerase activity"/>
    <property type="evidence" value="ECO:0007669"/>
    <property type="project" value="UniProtKB-KW"/>
</dbReference>
<protein>
    <recommendedName>
        <fullName evidence="1">RNA-directed DNA polymerase</fullName>
        <ecNumber evidence="1">2.7.7.49</ecNumber>
    </recommendedName>
</protein>
<evidence type="ECO:0000256" key="8">
    <source>
        <dbReference type="ARBA" id="ARBA00034120"/>
    </source>
</evidence>
<dbReference type="Proteomes" id="UP000037482">
    <property type="component" value="Unassembled WGS sequence"/>
</dbReference>
<feature type="domain" description="Reverse transcriptase" evidence="10">
    <location>
        <begin position="15"/>
        <end position="239"/>
    </location>
</feature>
<keyword evidence="6 11" id="KW-0695">RNA-directed DNA polymerase</keyword>
<evidence type="ECO:0000256" key="7">
    <source>
        <dbReference type="ARBA" id="ARBA00023118"/>
    </source>
</evidence>
<evidence type="ECO:0000313" key="11">
    <source>
        <dbReference type="EMBL" id="KMU51518.1"/>
    </source>
</evidence>
<keyword evidence="3" id="KW-0548">Nucleotidyltransferase</keyword>
<sequence>MTIRKELSKKLELPELQIVLFCINASKKYRVYSIPKRKVGRRIIAQPTKELKKYQRVLVEILQPYLKVHECAYAYKTDISIKDNAEQHRRNTYILKMDFQNFFNKIKPELFFSKVDSVSIKLSREDRSLLMDILFWKPGSKRSTALVLSVGAPSSPFISNFIMFDFDKAIFEYCKNIGVTYTRYADDLTFSTNKKDVLFGVPVVVKAALSALAPGMIINDSKTVFSSKAHNRHVTGVTISNEGELSLGRSKKRYISSLIHKYSLGTLPDSEIDYLRGLLSYAQHIEPMFLTRLKNKYGEKLINHIRSGA</sequence>
<dbReference type="InterPro" id="IPR000123">
    <property type="entry name" value="Reverse_transcriptase_msDNA"/>
</dbReference>
<evidence type="ECO:0000256" key="4">
    <source>
        <dbReference type="ARBA" id="ARBA00022723"/>
    </source>
</evidence>
<dbReference type="PANTHER" id="PTHR34047">
    <property type="entry name" value="NUCLEAR INTRON MATURASE 1, MITOCHONDRIAL-RELATED"/>
    <property type="match status" value="1"/>
</dbReference>
<name>A0A656VLT7_SERMA</name>
<dbReference type="PROSITE" id="PS50878">
    <property type="entry name" value="RT_POL"/>
    <property type="match status" value="1"/>
</dbReference>
<dbReference type="PRINTS" id="PR00866">
    <property type="entry name" value="RNADNAPOLMS"/>
</dbReference>
<dbReference type="PANTHER" id="PTHR34047:SF7">
    <property type="entry name" value="RNA-DIRECTED DNA POLYMERASE"/>
    <property type="match status" value="1"/>
</dbReference>
<dbReference type="GO" id="GO:0051607">
    <property type="term" value="P:defense response to virus"/>
    <property type="evidence" value="ECO:0007669"/>
    <property type="project" value="UniProtKB-KW"/>
</dbReference>
<evidence type="ECO:0000259" key="10">
    <source>
        <dbReference type="PROSITE" id="PS50878"/>
    </source>
</evidence>
<dbReference type="InterPro" id="IPR043502">
    <property type="entry name" value="DNA/RNA_pol_sf"/>
</dbReference>
<keyword evidence="2" id="KW-0808">Transferase</keyword>
<comment type="caution">
    <text evidence="11">The sequence shown here is derived from an EMBL/GenBank/DDBJ whole genome shotgun (WGS) entry which is preliminary data.</text>
</comment>
<accession>A0A656VLT7</accession>
<dbReference type="AlphaFoldDB" id="A0A656VLT7"/>
<dbReference type="InterPro" id="IPR051083">
    <property type="entry name" value="GrpII_Intron_Splice-Mob/Def"/>
</dbReference>
<dbReference type="Pfam" id="PF00078">
    <property type="entry name" value="RVT_1"/>
    <property type="match status" value="1"/>
</dbReference>
<evidence type="ECO:0000256" key="1">
    <source>
        <dbReference type="ARBA" id="ARBA00012493"/>
    </source>
</evidence>
<dbReference type="EC" id="2.7.7.49" evidence="1"/>
<dbReference type="RefSeq" id="WP_072070347.1">
    <property type="nucleotide sequence ID" value="NZ_JBAJWF010000001.1"/>
</dbReference>
<evidence type="ECO:0000256" key="2">
    <source>
        <dbReference type="ARBA" id="ARBA00022679"/>
    </source>
</evidence>
<comment type="catalytic activity">
    <reaction evidence="9">
        <text>DNA(n) + a 2'-deoxyribonucleoside 5'-triphosphate = DNA(n+1) + diphosphate</text>
        <dbReference type="Rhea" id="RHEA:22508"/>
        <dbReference type="Rhea" id="RHEA-COMP:17339"/>
        <dbReference type="Rhea" id="RHEA-COMP:17340"/>
        <dbReference type="ChEBI" id="CHEBI:33019"/>
        <dbReference type="ChEBI" id="CHEBI:61560"/>
        <dbReference type="ChEBI" id="CHEBI:173112"/>
        <dbReference type="EC" id="2.7.7.49"/>
    </reaction>
</comment>
<evidence type="ECO:0000256" key="6">
    <source>
        <dbReference type="ARBA" id="ARBA00022918"/>
    </source>
</evidence>
<dbReference type="GO" id="GO:0046872">
    <property type="term" value="F:metal ion binding"/>
    <property type="evidence" value="ECO:0007669"/>
    <property type="project" value="UniProtKB-KW"/>
</dbReference>
<dbReference type="GO" id="GO:0003723">
    <property type="term" value="F:RNA binding"/>
    <property type="evidence" value="ECO:0007669"/>
    <property type="project" value="InterPro"/>
</dbReference>
<dbReference type="InterPro" id="IPR000477">
    <property type="entry name" value="RT_dom"/>
</dbReference>
<evidence type="ECO:0000256" key="5">
    <source>
        <dbReference type="ARBA" id="ARBA00022842"/>
    </source>
</evidence>
<evidence type="ECO:0000256" key="3">
    <source>
        <dbReference type="ARBA" id="ARBA00022695"/>
    </source>
</evidence>